<dbReference type="GO" id="GO:0046872">
    <property type="term" value="F:metal ion binding"/>
    <property type="evidence" value="ECO:0007669"/>
    <property type="project" value="UniProtKB-KW"/>
</dbReference>
<dbReference type="GO" id="GO:0019213">
    <property type="term" value="F:deacetylase activity"/>
    <property type="evidence" value="ECO:0007669"/>
    <property type="project" value="TreeGrafter"/>
</dbReference>
<proteinExistence type="predicted"/>
<evidence type="ECO:0000313" key="6">
    <source>
        <dbReference type="EMBL" id="QTD45841.1"/>
    </source>
</evidence>
<dbReference type="InterPro" id="IPR011330">
    <property type="entry name" value="Glyco_hydro/deAcase_b/a-brl"/>
</dbReference>
<dbReference type="RefSeq" id="WP_208009621.1">
    <property type="nucleotide sequence ID" value="NZ_CP071796.1"/>
</dbReference>
<evidence type="ECO:0000256" key="1">
    <source>
        <dbReference type="ARBA" id="ARBA00001946"/>
    </source>
</evidence>
<dbReference type="PANTHER" id="PTHR31609:SF1">
    <property type="entry name" value="CARBOHYDRATE DEACETYLASE"/>
    <property type="match status" value="1"/>
</dbReference>
<keyword evidence="4" id="KW-0460">Magnesium</keyword>
<evidence type="ECO:0000256" key="4">
    <source>
        <dbReference type="ARBA" id="ARBA00022842"/>
    </source>
</evidence>
<dbReference type="GO" id="GO:0016787">
    <property type="term" value="F:hydrolase activity"/>
    <property type="evidence" value="ECO:0007669"/>
    <property type="project" value="UniProtKB-KW"/>
</dbReference>
<sequence>MSAAKSLVLCADDYAADEGVTRGVLALARRGRLTATSAMVLSPRWREDAAPLREWRAQCDVGLHLDFTSDFARAQGHGLPLGAAMRRALLGGFDQAAAREVIERQLDAFEAAWGAPPDHVDGHQHVQQFNGIRQPLVAALARRYGPRAPWLRVSRGAPGQHGLKTRVIAWLGADAIEKIAACACLASAEWLSGIYDFSGGEAVYAERMARWLAAAPSGTVLMCHPADPAAGSQDNDPIAAARHWEFNHLSGPGFAAQCAAAGVHLVKGSALYVANS</sequence>
<dbReference type="InterPro" id="IPR006879">
    <property type="entry name" value="YdjC-like"/>
</dbReference>
<reference evidence="6" key="1">
    <citation type="submission" date="2021-03" db="EMBL/GenBank/DDBJ databases">
        <title>Ottowia sp. 27C isolated from the cloaca of a Giant Asian pond turtle (Heosemys grandis).</title>
        <authorList>
            <person name="Spergser J."/>
            <person name="Busse H.-J."/>
        </authorList>
    </citation>
    <scope>NUCLEOTIDE SEQUENCE</scope>
    <source>
        <strain evidence="6">27C</strain>
    </source>
</reference>
<dbReference type="GO" id="GO:0005975">
    <property type="term" value="P:carbohydrate metabolic process"/>
    <property type="evidence" value="ECO:0007669"/>
    <property type="project" value="InterPro"/>
</dbReference>
<name>A0A975H413_9BURK</name>
<organism evidence="6 7">
    <name type="scientific">Ottowia testudinis</name>
    <dbReference type="NCBI Taxonomy" id="2816950"/>
    <lineage>
        <taxon>Bacteria</taxon>
        <taxon>Pseudomonadati</taxon>
        <taxon>Pseudomonadota</taxon>
        <taxon>Betaproteobacteria</taxon>
        <taxon>Burkholderiales</taxon>
        <taxon>Comamonadaceae</taxon>
        <taxon>Ottowia</taxon>
    </lineage>
</organism>
<dbReference type="KEGG" id="otd:J1M35_02655"/>
<dbReference type="SUPFAM" id="SSF88713">
    <property type="entry name" value="Glycoside hydrolase/deacetylase"/>
    <property type="match status" value="1"/>
</dbReference>
<accession>A0A975H413</accession>
<dbReference type="EMBL" id="CP071796">
    <property type="protein sequence ID" value="QTD45841.1"/>
    <property type="molecule type" value="Genomic_DNA"/>
</dbReference>
<keyword evidence="7" id="KW-1185">Reference proteome</keyword>
<keyword evidence="2" id="KW-0479">Metal-binding</keyword>
<comment type="cofactor">
    <cofactor evidence="1">
        <name>Mg(2+)</name>
        <dbReference type="ChEBI" id="CHEBI:18420"/>
    </cofactor>
</comment>
<dbReference type="Gene3D" id="3.20.20.370">
    <property type="entry name" value="Glycoside hydrolase/deacetylase"/>
    <property type="match status" value="1"/>
</dbReference>
<evidence type="ECO:0000313" key="7">
    <source>
        <dbReference type="Proteomes" id="UP000663903"/>
    </source>
</evidence>
<dbReference type="PANTHER" id="PTHR31609">
    <property type="entry name" value="YDJC DEACETYLASE FAMILY MEMBER"/>
    <property type="match status" value="1"/>
</dbReference>
<gene>
    <name evidence="6" type="ORF">J1M35_02655</name>
</gene>
<protein>
    <submittedName>
        <fullName evidence="6">ChbG/HpnK family deacetylase</fullName>
    </submittedName>
</protein>
<dbReference type="Proteomes" id="UP000663903">
    <property type="component" value="Chromosome"/>
</dbReference>
<keyword evidence="3" id="KW-0378">Hydrolase</keyword>
<evidence type="ECO:0000256" key="3">
    <source>
        <dbReference type="ARBA" id="ARBA00022801"/>
    </source>
</evidence>
<dbReference type="AlphaFoldDB" id="A0A975H413"/>
<keyword evidence="5" id="KW-0119">Carbohydrate metabolism</keyword>
<evidence type="ECO:0000256" key="2">
    <source>
        <dbReference type="ARBA" id="ARBA00022723"/>
    </source>
</evidence>
<dbReference type="Pfam" id="PF04794">
    <property type="entry name" value="YdjC"/>
    <property type="match status" value="1"/>
</dbReference>
<evidence type="ECO:0000256" key="5">
    <source>
        <dbReference type="ARBA" id="ARBA00023277"/>
    </source>
</evidence>
<dbReference type="CDD" id="cd10807">
    <property type="entry name" value="YdjC_like_3"/>
    <property type="match status" value="1"/>
</dbReference>